<dbReference type="AlphaFoldDB" id="A0A9P5NDR2"/>
<dbReference type="Proteomes" id="UP000724874">
    <property type="component" value="Unassembled WGS sequence"/>
</dbReference>
<keyword evidence="2" id="KW-1185">Reference proteome</keyword>
<organism evidence="1 2">
    <name type="scientific">Gymnopilus junonius</name>
    <name type="common">Spectacular rustgill mushroom</name>
    <name type="synonym">Gymnopilus spectabilis subsp. junonius</name>
    <dbReference type="NCBI Taxonomy" id="109634"/>
    <lineage>
        <taxon>Eukaryota</taxon>
        <taxon>Fungi</taxon>
        <taxon>Dikarya</taxon>
        <taxon>Basidiomycota</taxon>
        <taxon>Agaricomycotina</taxon>
        <taxon>Agaricomycetes</taxon>
        <taxon>Agaricomycetidae</taxon>
        <taxon>Agaricales</taxon>
        <taxon>Agaricineae</taxon>
        <taxon>Hymenogastraceae</taxon>
        <taxon>Gymnopilus</taxon>
    </lineage>
</organism>
<gene>
    <name evidence="1" type="ORF">CPB84DRAFT_1851738</name>
</gene>
<dbReference type="OrthoDB" id="10658001at2759"/>
<reference evidence="1" key="1">
    <citation type="submission" date="2020-11" db="EMBL/GenBank/DDBJ databases">
        <authorList>
            <consortium name="DOE Joint Genome Institute"/>
            <person name="Ahrendt S."/>
            <person name="Riley R."/>
            <person name="Andreopoulos W."/>
            <person name="LaButti K."/>
            <person name="Pangilinan J."/>
            <person name="Ruiz-duenas F.J."/>
            <person name="Barrasa J.M."/>
            <person name="Sanchez-Garcia M."/>
            <person name="Camarero S."/>
            <person name="Miyauchi S."/>
            <person name="Serrano A."/>
            <person name="Linde D."/>
            <person name="Babiker R."/>
            <person name="Drula E."/>
            <person name="Ayuso-Fernandez I."/>
            <person name="Pacheco R."/>
            <person name="Padilla G."/>
            <person name="Ferreira P."/>
            <person name="Barriuso J."/>
            <person name="Kellner H."/>
            <person name="Castanera R."/>
            <person name="Alfaro M."/>
            <person name="Ramirez L."/>
            <person name="Pisabarro A.G."/>
            <person name="Kuo A."/>
            <person name="Tritt A."/>
            <person name="Lipzen A."/>
            <person name="He G."/>
            <person name="Yan M."/>
            <person name="Ng V."/>
            <person name="Cullen D."/>
            <person name="Martin F."/>
            <person name="Rosso M.-N."/>
            <person name="Henrissat B."/>
            <person name="Hibbett D."/>
            <person name="Martinez A.T."/>
            <person name="Grigoriev I.V."/>
        </authorList>
    </citation>
    <scope>NUCLEOTIDE SEQUENCE</scope>
    <source>
        <strain evidence="1">AH 44721</strain>
    </source>
</reference>
<accession>A0A9P5NDR2</accession>
<evidence type="ECO:0000313" key="2">
    <source>
        <dbReference type="Proteomes" id="UP000724874"/>
    </source>
</evidence>
<evidence type="ECO:0000313" key="1">
    <source>
        <dbReference type="EMBL" id="KAF8880802.1"/>
    </source>
</evidence>
<sequence>MSHDNHQQKFELHIRTSVVFIPPPPSPLPSLCFPSTSAAGSGIHINLWVPVLAGHPSHREMHGVMWQRPMLLHPTQLAKGYLPVLSPSTPPPPSTSSRMCLPPPSHMPHHHTTLHIGVDAYKPVDGLIAAGPMSTNKPLQQYVLSSAGGNAPRRQCSAATTITRISPAEPIATLSPPHPPVSAFMPMLESWMPFWFLANPEKALIILDQWVMQPRFAKGVLLVFPLSCCIVLKVSISVWGEEKGRSCCFASS</sequence>
<dbReference type="EMBL" id="JADNYJ010000137">
    <property type="protein sequence ID" value="KAF8880802.1"/>
    <property type="molecule type" value="Genomic_DNA"/>
</dbReference>
<proteinExistence type="predicted"/>
<protein>
    <submittedName>
        <fullName evidence="1">Uncharacterized protein</fullName>
    </submittedName>
</protein>
<comment type="caution">
    <text evidence="1">The sequence shown here is derived from an EMBL/GenBank/DDBJ whole genome shotgun (WGS) entry which is preliminary data.</text>
</comment>
<name>A0A9P5NDR2_GYMJU</name>